<protein>
    <submittedName>
        <fullName evidence="1">Uncharacterized protein</fullName>
    </submittedName>
</protein>
<dbReference type="AlphaFoldDB" id="M0DYA0"/>
<keyword evidence="2" id="KW-1185">Reference proteome</keyword>
<accession>M0DYA0</accession>
<gene>
    <name evidence="1" type="ORF">C471_08185</name>
</gene>
<reference evidence="1 2" key="1">
    <citation type="journal article" date="2014" name="PLoS Genet.">
        <title>Phylogenetically driven sequencing of extremely halophilic archaea reveals strategies for static and dynamic osmo-response.</title>
        <authorList>
            <person name="Becker E.A."/>
            <person name="Seitzer P.M."/>
            <person name="Tritt A."/>
            <person name="Larsen D."/>
            <person name="Krusor M."/>
            <person name="Yao A.I."/>
            <person name="Wu D."/>
            <person name="Madern D."/>
            <person name="Eisen J.A."/>
            <person name="Darling A.E."/>
            <person name="Facciotti M.T."/>
        </authorList>
    </citation>
    <scope>NUCLEOTIDE SEQUENCE [LARGE SCALE GENOMIC DNA]</scope>
    <source>
        <strain evidence="1 2">DSM 1137</strain>
    </source>
</reference>
<sequence>DSPSDLDDTELPRLTSDFLLRRSAGGEILIFADLIVCFEGS</sequence>
<name>M0DYA0_9EURY</name>
<organism evidence="1 2">
    <name type="scientific">Halorubrum saccharovorum DSM 1137</name>
    <dbReference type="NCBI Taxonomy" id="1227484"/>
    <lineage>
        <taxon>Archaea</taxon>
        <taxon>Methanobacteriati</taxon>
        <taxon>Methanobacteriota</taxon>
        <taxon>Stenosarchaea group</taxon>
        <taxon>Halobacteria</taxon>
        <taxon>Halobacteriales</taxon>
        <taxon>Haloferacaceae</taxon>
        <taxon>Halorubrum</taxon>
    </lineage>
</organism>
<dbReference type="EMBL" id="AOJE01000026">
    <property type="protein sequence ID" value="ELZ40500.1"/>
    <property type="molecule type" value="Genomic_DNA"/>
</dbReference>
<proteinExistence type="predicted"/>
<comment type="caution">
    <text evidence="1">The sequence shown here is derived from an EMBL/GenBank/DDBJ whole genome shotgun (WGS) entry which is preliminary data.</text>
</comment>
<evidence type="ECO:0000313" key="2">
    <source>
        <dbReference type="Proteomes" id="UP000011514"/>
    </source>
</evidence>
<feature type="non-terminal residue" evidence="1">
    <location>
        <position position="1"/>
    </location>
</feature>
<dbReference type="Proteomes" id="UP000011514">
    <property type="component" value="Unassembled WGS sequence"/>
</dbReference>
<evidence type="ECO:0000313" key="1">
    <source>
        <dbReference type="EMBL" id="ELZ40500.1"/>
    </source>
</evidence>